<comment type="caution">
    <text evidence="2">The sequence shown here is derived from an EMBL/GenBank/DDBJ whole genome shotgun (WGS) entry which is preliminary data.</text>
</comment>
<evidence type="ECO:0000313" key="2">
    <source>
        <dbReference type="EMBL" id="MBH8557742.1"/>
    </source>
</evidence>
<protein>
    <submittedName>
        <fullName evidence="2">Uncharacterized protein</fullName>
    </submittedName>
</protein>
<accession>A0ABS0Q5H4</accession>
<keyword evidence="3" id="KW-1185">Reference proteome</keyword>
<dbReference type="EMBL" id="JAEDAE010000002">
    <property type="protein sequence ID" value="MBH8557742.1"/>
    <property type="molecule type" value="Genomic_DNA"/>
</dbReference>
<keyword evidence="1" id="KW-0812">Transmembrane</keyword>
<gene>
    <name evidence="2" type="ORF">I7X13_06770</name>
</gene>
<sequence>MKFSTLRSHFGALRARQERAVYAVMGIAAAGGLSWALWEHYLKSL</sequence>
<reference evidence="2 3" key="1">
    <citation type="submission" date="2020-12" db="EMBL/GenBank/DDBJ databases">
        <title>Hymenobacter sp.</title>
        <authorList>
            <person name="Kim M.K."/>
        </authorList>
    </citation>
    <scope>NUCLEOTIDE SEQUENCE [LARGE SCALE GENOMIC DNA]</scope>
    <source>
        <strain evidence="2 3">BT442</strain>
    </source>
</reference>
<name>A0ABS0Q5H4_9BACT</name>
<keyword evidence="1" id="KW-1133">Transmembrane helix</keyword>
<keyword evidence="1" id="KW-0472">Membrane</keyword>
<feature type="transmembrane region" description="Helical" evidence="1">
    <location>
        <begin position="20"/>
        <end position="38"/>
    </location>
</feature>
<evidence type="ECO:0000256" key="1">
    <source>
        <dbReference type="SAM" id="Phobius"/>
    </source>
</evidence>
<dbReference type="RefSeq" id="WP_198074873.1">
    <property type="nucleotide sequence ID" value="NZ_JAEDAE010000002.1"/>
</dbReference>
<dbReference type="Proteomes" id="UP000625631">
    <property type="component" value="Unassembled WGS sequence"/>
</dbReference>
<evidence type="ECO:0000313" key="3">
    <source>
        <dbReference type="Proteomes" id="UP000625631"/>
    </source>
</evidence>
<proteinExistence type="predicted"/>
<organism evidence="2 3">
    <name type="scientific">Hymenobacter negativus</name>
    <dbReference type="NCBI Taxonomy" id="2795026"/>
    <lineage>
        <taxon>Bacteria</taxon>
        <taxon>Pseudomonadati</taxon>
        <taxon>Bacteroidota</taxon>
        <taxon>Cytophagia</taxon>
        <taxon>Cytophagales</taxon>
        <taxon>Hymenobacteraceae</taxon>
        <taxon>Hymenobacter</taxon>
    </lineage>
</organism>